<dbReference type="InterPro" id="IPR006671">
    <property type="entry name" value="Cyclin_N"/>
</dbReference>
<protein>
    <recommendedName>
        <fullName evidence="6">Cyclin-like domain-containing protein</fullName>
    </recommendedName>
</protein>
<dbReference type="EMBL" id="JANCYW010000018">
    <property type="protein sequence ID" value="KAK4538549.1"/>
    <property type="molecule type" value="Genomic_DNA"/>
</dbReference>
<keyword evidence="1" id="KW-0132">Cell division</keyword>
<sequence>MGNRGEQRDENEGGREVSVSSESETAWLRCDTEAEVQDETAGPSHRADAVPERKRRRHTRVVDVEGVSTAAVGRRDVRRPSDRVVEVDWRQQRRSRRLPPLPGDALVRANAAQARWGGFVVDAPLAEEGGRRTRAGRVLQAQDGNAPLPPDTRCASTIALSKAERETIDTGEALPTAAAETAVLASDWGCVGPDDVSGPTLLARLQRMFATVRQHLTPLHRGYCDDGARYGPAAHVNLLPRPDYLVAVQRNQLQVQTRKLAVLWMFQAAAEMQLRRETVALAISYLDRFLSLEPIRKHCLFHLSAACLLIAGKLMERSPVGSVCGTSVAAILARELGGLPATPAAATAAAPKNRKRARLDSLPASCGQENSPPSDRQRQPTSPLRPLDTRALRCLGTLTPARHALWGRAVLEHTHGKLQPVPEETTPSVTSPDRGVARRCGPRADSPLTQLVQFEHHVLTALQWHLQCPTAYGILHALINLCRHRDGLASSATAAVTIVPPPATDDASPLLSTPKLIHTAASQLVSRAEALIDQCLLEYCMLRYAPDILAAACLVHASHVTGVPRWFMQVHHVLAELAVDTTALTECVEEVGARIAPYAPECAPSADVATTTTTTTGTTANDCDCCRARTDTDVVAAASSHEEITTTTTTTTATTTLRPPPPPTRKHCAYHALWQQYRPMRQRWDNLSFGERLLDALRDPAVPRITPTDITQIRF</sequence>
<feature type="domain" description="Cyclin-like" evidence="6">
    <location>
        <begin position="515"/>
        <end position="593"/>
    </location>
</feature>
<dbReference type="PROSITE" id="PS00292">
    <property type="entry name" value="CYCLINS"/>
    <property type="match status" value="1"/>
</dbReference>
<accession>A0AAV9J2J8</accession>
<feature type="region of interest" description="Disordered" evidence="5">
    <location>
        <begin position="1"/>
        <end position="59"/>
    </location>
</feature>
<keyword evidence="2 4" id="KW-0195">Cyclin</keyword>
<dbReference type="InterPro" id="IPR004367">
    <property type="entry name" value="Cyclin_C-dom"/>
</dbReference>
<comment type="similarity">
    <text evidence="4">Belongs to the cyclin family.</text>
</comment>
<dbReference type="Gene3D" id="1.10.472.10">
    <property type="entry name" value="Cyclin-like"/>
    <property type="match status" value="2"/>
</dbReference>
<dbReference type="PANTHER" id="PTHR10177">
    <property type="entry name" value="CYCLINS"/>
    <property type="match status" value="1"/>
</dbReference>
<evidence type="ECO:0000259" key="6">
    <source>
        <dbReference type="SMART" id="SM00385"/>
    </source>
</evidence>
<dbReference type="InterPro" id="IPR036915">
    <property type="entry name" value="Cyclin-like_sf"/>
</dbReference>
<organism evidence="7 8">
    <name type="scientific">Cyanidium caldarium</name>
    <name type="common">Red alga</name>
    <dbReference type="NCBI Taxonomy" id="2771"/>
    <lineage>
        <taxon>Eukaryota</taxon>
        <taxon>Rhodophyta</taxon>
        <taxon>Bangiophyceae</taxon>
        <taxon>Cyanidiales</taxon>
        <taxon>Cyanidiaceae</taxon>
        <taxon>Cyanidium</taxon>
    </lineage>
</organism>
<evidence type="ECO:0000256" key="4">
    <source>
        <dbReference type="RuleBase" id="RU000383"/>
    </source>
</evidence>
<dbReference type="SMART" id="SM00385">
    <property type="entry name" value="CYCLIN"/>
    <property type="match status" value="2"/>
</dbReference>
<dbReference type="SUPFAM" id="SSF47954">
    <property type="entry name" value="Cyclin-like"/>
    <property type="match status" value="2"/>
</dbReference>
<dbReference type="Pfam" id="PF00134">
    <property type="entry name" value="Cyclin_N"/>
    <property type="match status" value="1"/>
</dbReference>
<evidence type="ECO:0000256" key="2">
    <source>
        <dbReference type="ARBA" id="ARBA00023127"/>
    </source>
</evidence>
<evidence type="ECO:0000256" key="3">
    <source>
        <dbReference type="ARBA" id="ARBA00023306"/>
    </source>
</evidence>
<feature type="domain" description="Cyclin-like" evidence="6">
    <location>
        <begin position="263"/>
        <end position="340"/>
    </location>
</feature>
<dbReference type="InterPro" id="IPR013763">
    <property type="entry name" value="Cyclin-like_dom"/>
</dbReference>
<evidence type="ECO:0000256" key="5">
    <source>
        <dbReference type="SAM" id="MobiDB-lite"/>
    </source>
</evidence>
<evidence type="ECO:0000313" key="8">
    <source>
        <dbReference type="Proteomes" id="UP001301350"/>
    </source>
</evidence>
<reference evidence="7 8" key="1">
    <citation type="submission" date="2022-07" db="EMBL/GenBank/DDBJ databases">
        <title>Genome-wide signatures of adaptation to extreme environments.</title>
        <authorList>
            <person name="Cho C.H."/>
            <person name="Yoon H.S."/>
        </authorList>
    </citation>
    <scope>NUCLEOTIDE SEQUENCE [LARGE SCALE GENOMIC DNA]</scope>
    <source>
        <strain evidence="7 8">DBV 063 E5</strain>
    </source>
</reference>
<dbReference type="GO" id="GO:0051301">
    <property type="term" value="P:cell division"/>
    <property type="evidence" value="ECO:0007669"/>
    <property type="project" value="UniProtKB-KW"/>
</dbReference>
<feature type="region of interest" description="Disordered" evidence="5">
    <location>
        <begin position="363"/>
        <end position="386"/>
    </location>
</feature>
<feature type="region of interest" description="Disordered" evidence="5">
    <location>
        <begin position="419"/>
        <end position="440"/>
    </location>
</feature>
<dbReference type="AlphaFoldDB" id="A0AAV9J2J8"/>
<dbReference type="InterPro" id="IPR048258">
    <property type="entry name" value="Cyclins_cyclin-box"/>
</dbReference>
<feature type="compositionally biased region" description="Basic and acidic residues" evidence="5">
    <location>
        <begin position="1"/>
        <end position="15"/>
    </location>
</feature>
<dbReference type="InterPro" id="IPR039361">
    <property type="entry name" value="Cyclin"/>
</dbReference>
<evidence type="ECO:0000313" key="7">
    <source>
        <dbReference type="EMBL" id="KAK4538549.1"/>
    </source>
</evidence>
<feature type="compositionally biased region" description="Polar residues" evidence="5">
    <location>
        <begin position="367"/>
        <end position="382"/>
    </location>
</feature>
<dbReference type="Pfam" id="PF02984">
    <property type="entry name" value="Cyclin_C"/>
    <property type="match status" value="1"/>
</dbReference>
<dbReference type="Proteomes" id="UP001301350">
    <property type="component" value="Unassembled WGS sequence"/>
</dbReference>
<proteinExistence type="inferred from homology"/>
<evidence type="ECO:0000256" key="1">
    <source>
        <dbReference type="ARBA" id="ARBA00022618"/>
    </source>
</evidence>
<keyword evidence="8" id="KW-1185">Reference proteome</keyword>
<gene>
    <name evidence="7" type="ORF">CDCA_CDCA18G4574</name>
</gene>
<keyword evidence="3" id="KW-0131">Cell cycle</keyword>
<comment type="caution">
    <text evidence="7">The sequence shown here is derived from an EMBL/GenBank/DDBJ whole genome shotgun (WGS) entry which is preliminary data.</text>
</comment>
<feature type="compositionally biased region" description="Low complexity" evidence="5">
    <location>
        <begin position="645"/>
        <end position="657"/>
    </location>
</feature>
<name>A0AAV9J2J8_CYACA</name>
<feature type="region of interest" description="Disordered" evidence="5">
    <location>
        <begin position="639"/>
        <end position="664"/>
    </location>
</feature>